<dbReference type="OrthoDB" id="277832at2759"/>
<dbReference type="Gene3D" id="3.90.1140.10">
    <property type="entry name" value="Cyclic phosphodiesterase"/>
    <property type="match status" value="1"/>
</dbReference>
<dbReference type="PANTHER" id="PTHR13360">
    <property type="entry name" value="ACTIVATING SIGNAL COINTEGRATOR 1 COMPLEX SUBUNIT 1"/>
    <property type="match status" value="1"/>
</dbReference>
<accession>A0A1R1Y6J5</accession>
<evidence type="ECO:0000259" key="2">
    <source>
        <dbReference type="Pfam" id="PF10469"/>
    </source>
</evidence>
<dbReference type="AlphaFoldDB" id="A0A1R1Y6J5"/>
<organism evidence="3 4">
    <name type="scientific">Smittium culicis</name>
    <dbReference type="NCBI Taxonomy" id="133412"/>
    <lineage>
        <taxon>Eukaryota</taxon>
        <taxon>Fungi</taxon>
        <taxon>Fungi incertae sedis</taxon>
        <taxon>Zoopagomycota</taxon>
        <taxon>Kickxellomycotina</taxon>
        <taxon>Harpellomycetes</taxon>
        <taxon>Harpellales</taxon>
        <taxon>Legeriomycetaceae</taxon>
        <taxon>Smittium</taxon>
    </lineage>
</organism>
<protein>
    <recommendedName>
        <fullName evidence="2">A-kinase anchor protein 7-like phosphoesterase domain-containing protein</fullName>
    </recommendedName>
</protein>
<dbReference type="GO" id="GO:0006307">
    <property type="term" value="P:DNA alkylation repair"/>
    <property type="evidence" value="ECO:0007669"/>
    <property type="project" value="InterPro"/>
</dbReference>
<dbReference type="GO" id="GO:0006355">
    <property type="term" value="P:regulation of DNA-templated transcription"/>
    <property type="evidence" value="ECO:0007669"/>
    <property type="project" value="TreeGrafter"/>
</dbReference>
<dbReference type="STRING" id="133412.A0A1R1Y6J5"/>
<reference evidence="3 4" key="1">
    <citation type="submission" date="2017-01" db="EMBL/GenBank/DDBJ databases">
        <authorList>
            <person name="Mah S.A."/>
            <person name="Swanson W.J."/>
            <person name="Moy G.W."/>
            <person name="Vacquier V.D."/>
        </authorList>
    </citation>
    <scope>NUCLEOTIDE SEQUENCE [LARGE SCALE GENOMIC DNA]</scope>
    <source>
        <strain evidence="3 4">GSMNP</strain>
    </source>
</reference>
<sequence>MPPKSYTHFISIPLKDPVIKANVQNLYNDIKNYSSSSILKDKNACVSPNTLHLTLAMLTLKSKNQIQAAVSLLQSLLPEINILIKSNHSNKPSIKLQKLSVMGRPGTTLGSVLYSNVIDSSNLLPTLENNSNNQSVRSHAPLPPDTVNNNNNNNLILHKICNLIITKFKAAGFVPDSVRPLLMHMTLINLRYAAAANNSSYVKKIDFTPIISQFGQFSSGSCRIDSIEIAKRFYFNHDGSYFSEGSINL</sequence>
<dbReference type="EMBL" id="LSSN01000749">
    <property type="protein sequence ID" value="OMJ22513.1"/>
    <property type="molecule type" value="Genomic_DNA"/>
</dbReference>
<dbReference type="PANTHER" id="PTHR13360:SF1">
    <property type="entry name" value="ACTIVATING SIGNAL COINTEGRATOR 1 COMPLEX SUBUNIT 1"/>
    <property type="match status" value="1"/>
</dbReference>
<evidence type="ECO:0000313" key="3">
    <source>
        <dbReference type="EMBL" id="OMJ22513.1"/>
    </source>
</evidence>
<dbReference type="GO" id="GO:0005634">
    <property type="term" value="C:nucleus"/>
    <property type="evidence" value="ECO:0007669"/>
    <property type="project" value="TreeGrafter"/>
</dbReference>
<evidence type="ECO:0000256" key="1">
    <source>
        <dbReference type="SAM" id="MobiDB-lite"/>
    </source>
</evidence>
<feature type="domain" description="A-kinase anchor protein 7-like phosphoesterase" evidence="2">
    <location>
        <begin position="151"/>
        <end position="249"/>
    </location>
</feature>
<feature type="domain" description="A-kinase anchor protein 7-like phosphoesterase" evidence="2">
    <location>
        <begin position="6"/>
        <end position="128"/>
    </location>
</feature>
<dbReference type="InterPro" id="IPR019510">
    <property type="entry name" value="AKAP7-like_phosphoesterase"/>
</dbReference>
<dbReference type="Proteomes" id="UP000187283">
    <property type="component" value="Unassembled WGS sequence"/>
</dbReference>
<feature type="compositionally biased region" description="Polar residues" evidence="1">
    <location>
        <begin position="128"/>
        <end position="137"/>
    </location>
</feature>
<dbReference type="InterPro" id="IPR009210">
    <property type="entry name" value="ASCC1"/>
</dbReference>
<comment type="caution">
    <text evidence="3">The sequence shown here is derived from an EMBL/GenBank/DDBJ whole genome shotgun (WGS) entry which is preliminary data.</text>
</comment>
<evidence type="ECO:0000313" key="4">
    <source>
        <dbReference type="Proteomes" id="UP000187283"/>
    </source>
</evidence>
<dbReference type="Pfam" id="PF10469">
    <property type="entry name" value="AKAP7_NLS"/>
    <property type="match status" value="2"/>
</dbReference>
<feature type="region of interest" description="Disordered" evidence="1">
    <location>
        <begin position="128"/>
        <end position="147"/>
    </location>
</feature>
<gene>
    <name evidence="3" type="ORF">AYI70_g2832</name>
</gene>
<proteinExistence type="predicted"/>
<keyword evidence="4" id="KW-1185">Reference proteome</keyword>
<name>A0A1R1Y6J5_9FUNG</name>